<dbReference type="Proteomes" id="UP000007635">
    <property type="component" value="Chromosome XII"/>
</dbReference>
<proteinExistence type="predicted"/>
<feature type="transmembrane region" description="Helical" evidence="1">
    <location>
        <begin position="85"/>
        <end position="105"/>
    </location>
</feature>
<keyword evidence="1" id="KW-0812">Transmembrane</keyword>
<dbReference type="AlphaFoldDB" id="A0AAQ4NZ39"/>
<dbReference type="Ensembl" id="ENSGACT00000050021.1">
    <property type="protein sequence ID" value="ENSGACP00000031756.1"/>
    <property type="gene ID" value="ENSGACG00000035162.1"/>
</dbReference>
<keyword evidence="1" id="KW-0472">Membrane</keyword>
<reference evidence="2" key="3">
    <citation type="submission" date="2025-09" db="UniProtKB">
        <authorList>
            <consortium name="Ensembl"/>
        </authorList>
    </citation>
    <scope>IDENTIFICATION</scope>
</reference>
<protein>
    <submittedName>
        <fullName evidence="2">Uncharacterized protein</fullName>
    </submittedName>
</protein>
<evidence type="ECO:0000313" key="3">
    <source>
        <dbReference type="Proteomes" id="UP000007635"/>
    </source>
</evidence>
<evidence type="ECO:0000256" key="1">
    <source>
        <dbReference type="SAM" id="Phobius"/>
    </source>
</evidence>
<organism evidence="2 3">
    <name type="scientific">Gasterosteus aculeatus aculeatus</name>
    <name type="common">three-spined stickleback</name>
    <dbReference type="NCBI Taxonomy" id="481459"/>
    <lineage>
        <taxon>Eukaryota</taxon>
        <taxon>Metazoa</taxon>
        <taxon>Chordata</taxon>
        <taxon>Craniata</taxon>
        <taxon>Vertebrata</taxon>
        <taxon>Euteleostomi</taxon>
        <taxon>Actinopterygii</taxon>
        <taxon>Neopterygii</taxon>
        <taxon>Teleostei</taxon>
        <taxon>Neoteleostei</taxon>
        <taxon>Acanthomorphata</taxon>
        <taxon>Eupercaria</taxon>
        <taxon>Perciformes</taxon>
        <taxon>Cottioidei</taxon>
        <taxon>Gasterosteales</taxon>
        <taxon>Gasterosteidae</taxon>
        <taxon>Gasterosteus</taxon>
    </lineage>
</organism>
<keyword evidence="1" id="KW-1133">Transmembrane helix</keyword>
<reference evidence="2" key="2">
    <citation type="submission" date="2025-08" db="UniProtKB">
        <authorList>
            <consortium name="Ensembl"/>
        </authorList>
    </citation>
    <scope>IDENTIFICATION</scope>
</reference>
<reference evidence="2 3" key="1">
    <citation type="journal article" date="2021" name="G3 (Bethesda)">
        <title>Improved contiguity of the threespine stickleback genome using long-read sequencing.</title>
        <authorList>
            <person name="Nath S."/>
            <person name="Shaw D.E."/>
            <person name="White M.A."/>
        </authorList>
    </citation>
    <scope>NUCLEOTIDE SEQUENCE [LARGE SCALE GENOMIC DNA]</scope>
    <source>
        <strain evidence="2 3">Lake Benthic</strain>
    </source>
</reference>
<accession>A0AAQ4NZ39</accession>
<keyword evidence="3" id="KW-1185">Reference proteome</keyword>
<name>A0AAQ4NZ39_GASAC</name>
<sequence length="106" mass="12420">LKYHSVLASLRPPLLKAFFLPPSFVSVRCPLCVRSVLSNNVFGRMEFHMCKIKSTCRTFLTHSALWLLVNTEYNNSRRRRKKSHFFLIMPSFCFCPFGSLCFPLKR</sequence>
<evidence type="ECO:0000313" key="2">
    <source>
        <dbReference type="Ensembl" id="ENSGACP00000031756.1"/>
    </source>
</evidence>